<dbReference type="EMBL" id="AFEU01000001">
    <property type="protein sequence ID" value="EIJ82033.1"/>
    <property type="molecule type" value="Genomic_DNA"/>
</dbReference>
<sequence>MATSTIEVVVEEIKRESPTVKSFKLVAANGSSLPRFSGGSHITTYVQTEYGLIERHYSLTTDPDITDYYQIAIRRSDQSRGGSIYWHDHIKIGDKLYISYPKNHFPLSFRAKHHVFFAAGIGITPFLAMAADLKKKGKSFELHYAAPSKELCAFHDFLLSIYPDETHFYFSKEKRKMTTDLMKNQPIGTHVYFCGTEAMIREYAEAAKAFGYPEKSIHFELFTPPDFGPLQAFQVKLNKSNQVLDVQEGKTLLETLLTHNIQAPYSCKIGGCGSCQVNVLKGEIDHRDFYLSDTEKKEGNVMLTCVSRAKSGYLILDL</sequence>
<dbReference type="GO" id="GO:0051537">
    <property type="term" value="F:2 iron, 2 sulfur cluster binding"/>
    <property type="evidence" value="ECO:0007669"/>
    <property type="project" value="UniProtKB-KW"/>
</dbReference>
<keyword evidence="6" id="KW-0560">Oxidoreductase</keyword>
<dbReference type="eggNOG" id="COG1018">
    <property type="taxonomic scope" value="Bacteria"/>
</dbReference>
<evidence type="ECO:0000313" key="11">
    <source>
        <dbReference type="EMBL" id="EIJ82033.1"/>
    </source>
</evidence>
<dbReference type="PRINTS" id="PR00409">
    <property type="entry name" value="PHDIOXRDTASE"/>
</dbReference>
<dbReference type="PROSITE" id="PS51085">
    <property type="entry name" value="2FE2S_FER_2"/>
    <property type="match status" value="1"/>
</dbReference>
<comment type="caution">
    <text evidence="11">The sequence shown here is derived from an EMBL/GenBank/DDBJ whole genome shotgun (WGS) entry which is preliminary data.</text>
</comment>
<dbReference type="CDD" id="cd06185">
    <property type="entry name" value="PDR_like"/>
    <property type="match status" value="1"/>
</dbReference>
<accession>I3E6B2</accession>
<proteinExistence type="predicted"/>
<dbReference type="Gene3D" id="2.40.30.10">
    <property type="entry name" value="Translation factors"/>
    <property type="match status" value="1"/>
</dbReference>
<dbReference type="CDD" id="cd00207">
    <property type="entry name" value="fer2"/>
    <property type="match status" value="1"/>
</dbReference>
<dbReference type="AlphaFoldDB" id="I3E6B2"/>
<evidence type="ECO:0000259" key="10">
    <source>
        <dbReference type="PROSITE" id="PS51384"/>
    </source>
</evidence>
<evidence type="ECO:0000256" key="3">
    <source>
        <dbReference type="ARBA" id="ARBA00022643"/>
    </source>
</evidence>
<comment type="cofactor">
    <cofactor evidence="1">
        <name>FMN</name>
        <dbReference type="ChEBI" id="CHEBI:58210"/>
    </cofactor>
</comment>
<organism evidence="11 12">
    <name type="scientific">Bacillus methanolicus PB1</name>
    <dbReference type="NCBI Taxonomy" id="997296"/>
    <lineage>
        <taxon>Bacteria</taxon>
        <taxon>Bacillati</taxon>
        <taxon>Bacillota</taxon>
        <taxon>Bacilli</taxon>
        <taxon>Bacillales</taxon>
        <taxon>Bacillaceae</taxon>
        <taxon>Bacillus</taxon>
    </lineage>
</organism>
<dbReference type="PATRIC" id="fig|997296.3.peg.833"/>
<dbReference type="PROSITE" id="PS51384">
    <property type="entry name" value="FAD_FR"/>
    <property type="match status" value="1"/>
</dbReference>
<feature type="domain" description="FAD-binding FR-type" evidence="10">
    <location>
        <begin position="3"/>
        <end position="108"/>
    </location>
</feature>
<feature type="domain" description="2Fe-2S ferredoxin-type" evidence="9">
    <location>
        <begin position="233"/>
        <end position="318"/>
    </location>
</feature>
<dbReference type="InterPro" id="IPR001041">
    <property type="entry name" value="2Fe-2S_ferredoxin-type"/>
</dbReference>
<keyword evidence="7" id="KW-0408">Iron</keyword>
<keyword evidence="5" id="KW-0479">Metal-binding</keyword>
<evidence type="ECO:0000256" key="1">
    <source>
        <dbReference type="ARBA" id="ARBA00001917"/>
    </source>
</evidence>
<evidence type="ECO:0000259" key="9">
    <source>
        <dbReference type="PROSITE" id="PS51085"/>
    </source>
</evidence>
<evidence type="ECO:0000256" key="7">
    <source>
        <dbReference type="ARBA" id="ARBA00023004"/>
    </source>
</evidence>
<dbReference type="STRING" id="997296.PB1_03810"/>
<keyword evidence="3" id="KW-0288">FMN</keyword>
<dbReference type="InterPro" id="IPR036010">
    <property type="entry name" value="2Fe-2S_ferredoxin-like_sf"/>
</dbReference>
<dbReference type="SUPFAM" id="SSF63380">
    <property type="entry name" value="Riboflavin synthase domain-like"/>
    <property type="match status" value="1"/>
</dbReference>
<dbReference type="Gene3D" id="3.10.20.30">
    <property type="match status" value="1"/>
</dbReference>
<dbReference type="InterPro" id="IPR006058">
    <property type="entry name" value="2Fe2S_fd_BS"/>
</dbReference>
<keyword evidence="8" id="KW-0411">Iron-sulfur</keyword>
<name>I3E6B2_BACMT</name>
<dbReference type="GO" id="GO:0046872">
    <property type="term" value="F:metal ion binding"/>
    <property type="evidence" value="ECO:0007669"/>
    <property type="project" value="UniProtKB-KW"/>
</dbReference>
<dbReference type="InterPro" id="IPR017927">
    <property type="entry name" value="FAD-bd_FR_type"/>
</dbReference>
<dbReference type="InterPro" id="IPR012675">
    <property type="entry name" value="Beta-grasp_dom_sf"/>
</dbReference>
<dbReference type="InterPro" id="IPR054582">
    <property type="entry name" value="DmmA-like_N"/>
</dbReference>
<dbReference type="PANTHER" id="PTHR30212">
    <property type="entry name" value="PROTEIN YIIM"/>
    <property type="match status" value="1"/>
</dbReference>
<protein>
    <submittedName>
        <fullName evidence="11">Ferredoxin</fullName>
    </submittedName>
</protein>
<dbReference type="OrthoDB" id="573132at2"/>
<dbReference type="Gene3D" id="3.40.50.80">
    <property type="entry name" value="Nucleotide-binding domain of ferredoxin-NADP reductase (FNR) module"/>
    <property type="match status" value="1"/>
</dbReference>
<dbReference type="PROSITE" id="PS00197">
    <property type="entry name" value="2FE2S_FER_1"/>
    <property type="match status" value="1"/>
</dbReference>
<evidence type="ECO:0000256" key="4">
    <source>
        <dbReference type="ARBA" id="ARBA00022714"/>
    </source>
</evidence>
<evidence type="ECO:0000313" key="12">
    <source>
        <dbReference type="Proteomes" id="UP000010523"/>
    </source>
</evidence>
<reference evidence="11 12" key="1">
    <citation type="journal article" date="2012" name="Appl. Environ. Microbiol.">
        <title>Genome Sequence of Thermotolerant Bacillus methanolicus: Features and Regulation Related to Methylotrophy and Production of L-Lysine and L-Glutamate from Methanol.</title>
        <authorList>
            <person name="Heggeset T.M."/>
            <person name="Krog A."/>
            <person name="Balzer S."/>
            <person name="Wentzel A."/>
            <person name="Ellingsen T.E."/>
            <person name="Brautaset T."/>
        </authorList>
    </citation>
    <scope>NUCLEOTIDE SEQUENCE [LARGE SCALE GENOMIC DNA]</scope>
    <source>
        <strain evidence="11 12">PB1</strain>
    </source>
</reference>
<dbReference type="SUPFAM" id="SSF52343">
    <property type="entry name" value="Ferredoxin reductase-like, C-terminal NADP-linked domain"/>
    <property type="match status" value="1"/>
</dbReference>
<gene>
    <name evidence="11" type="ORF">PB1_03810</name>
</gene>
<dbReference type="RefSeq" id="WP_003350814.1">
    <property type="nucleotide sequence ID" value="NZ_AFEU01000001.1"/>
</dbReference>
<evidence type="ECO:0000256" key="2">
    <source>
        <dbReference type="ARBA" id="ARBA00022630"/>
    </source>
</evidence>
<dbReference type="InterPro" id="IPR039261">
    <property type="entry name" value="FNR_nucleotide-bd"/>
</dbReference>
<dbReference type="Pfam" id="PF22290">
    <property type="entry name" value="DmmA-like_N"/>
    <property type="match status" value="1"/>
</dbReference>
<evidence type="ECO:0000256" key="6">
    <source>
        <dbReference type="ARBA" id="ARBA00023002"/>
    </source>
</evidence>
<evidence type="ECO:0000256" key="5">
    <source>
        <dbReference type="ARBA" id="ARBA00022723"/>
    </source>
</evidence>
<dbReference type="Pfam" id="PF00111">
    <property type="entry name" value="Fer2"/>
    <property type="match status" value="1"/>
</dbReference>
<keyword evidence="2" id="KW-0285">Flavoprotein</keyword>
<dbReference type="PANTHER" id="PTHR30212:SF2">
    <property type="entry name" value="PROTEIN YIIM"/>
    <property type="match status" value="1"/>
</dbReference>
<evidence type="ECO:0000256" key="8">
    <source>
        <dbReference type="ARBA" id="ARBA00023014"/>
    </source>
</evidence>
<keyword evidence="12" id="KW-1185">Reference proteome</keyword>
<dbReference type="InterPro" id="IPR017938">
    <property type="entry name" value="Riboflavin_synthase-like_b-brl"/>
</dbReference>
<keyword evidence="4" id="KW-0001">2Fe-2S</keyword>
<dbReference type="InterPro" id="IPR052353">
    <property type="entry name" value="Benzoxazolinone_Detox_Enz"/>
</dbReference>
<dbReference type="SUPFAM" id="SSF54292">
    <property type="entry name" value="2Fe-2S ferredoxin-like"/>
    <property type="match status" value="1"/>
</dbReference>
<dbReference type="GO" id="GO:0016491">
    <property type="term" value="F:oxidoreductase activity"/>
    <property type="evidence" value="ECO:0007669"/>
    <property type="project" value="UniProtKB-KW"/>
</dbReference>
<dbReference type="Proteomes" id="UP000010523">
    <property type="component" value="Unassembled WGS sequence"/>
</dbReference>